<dbReference type="SMART" id="SM00042">
    <property type="entry name" value="CUB"/>
    <property type="match status" value="1"/>
</dbReference>
<dbReference type="SUPFAM" id="SSF49854">
    <property type="entry name" value="Spermadhesin, CUB domain"/>
    <property type="match status" value="1"/>
</dbReference>
<dbReference type="PANTHER" id="PTHR24251">
    <property type="entry name" value="OVOCHYMASE-RELATED"/>
    <property type="match status" value="1"/>
</dbReference>
<accession>A0ABN7SLP0</accession>
<evidence type="ECO:0000259" key="4">
    <source>
        <dbReference type="PROSITE" id="PS01180"/>
    </source>
</evidence>
<keyword evidence="2" id="KW-1015">Disulfide bond</keyword>
<protein>
    <submittedName>
        <fullName evidence="5">Oidioi.mRNA.OKI2018_I69.XSR.g15896.t1.cds</fullName>
    </submittedName>
</protein>
<proteinExistence type="predicted"/>
<dbReference type="Gene3D" id="2.60.120.290">
    <property type="entry name" value="Spermadhesin, CUB domain"/>
    <property type="match status" value="1"/>
</dbReference>
<feature type="domain" description="CUB" evidence="4">
    <location>
        <begin position="52"/>
        <end position="189"/>
    </location>
</feature>
<evidence type="ECO:0000256" key="2">
    <source>
        <dbReference type="ARBA" id="ARBA00023157"/>
    </source>
</evidence>
<keyword evidence="6" id="KW-1185">Reference proteome</keyword>
<comment type="caution">
    <text evidence="3">Lacks conserved residue(s) required for the propagation of feature annotation.</text>
</comment>
<dbReference type="Proteomes" id="UP001158576">
    <property type="component" value="Chromosome XSR"/>
</dbReference>
<dbReference type="Pfam" id="PF00431">
    <property type="entry name" value="CUB"/>
    <property type="match status" value="1"/>
</dbReference>
<dbReference type="CDD" id="cd00041">
    <property type="entry name" value="CUB"/>
    <property type="match status" value="1"/>
</dbReference>
<sequence length="437" mass="50007">MTRRILALFGLANALENMTDYDNYDEERASNRYLMDSPICQSVEDCANLEGCDGALFTNSQGTIQISDYKSRFNCRWEIKASPGQHISIVVEEGAFFGIEHNAACGSDGLKIHGQENEELVGFGRLCSSLTSATKPYNGMAAYKTKGGEKIQSKLFRNWLELDSDHLVIGFDTDQNNEGAGFILRWRFDDAGTTTAPETTTSYPLVPAVEVLTAFENDLEEVFTEIIHSDRHELANRHLEQLLSRFQSGISRCPNGDQSTREVRGPDPAVFDPIDIDGIEAEWNRFNSELLDGCELAYMVNNGMDYWNTSWPRRIRRFMDRVLRRWETNVLSVFDDEGTVKCTARKNDNSESINRKLSTRFVDDYVELDFENDEEESISSRRWPQNPTLQIYRLGRNLRRIGADYLQHCRRFAKYHLLTRKLERHLLSGLAVVSKTD</sequence>
<evidence type="ECO:0000313" key="5">
    <source>
        <dbReference type="EMBL" id="CAG5098696.1"/>
    </source>
</evidence>
<evidence type="ECO:0000256" key="3">
    <source>
        <dbReference type="PROSITE-ProRule" id="PRU00059"/>
    </source>
</evidence>
<dbReference type="EMBL" id="OU015569">
    <property type="protein sequence ID" value="CAG5098696.1"/>
    <property type="molecule type" value="Genomic_DNA"/>
</dbReference>
<gene>
    <name evidence="5" type="ORF">OKIOD_LOCUS7454</name>
</gene>
<evidence type="ECO:0000313" key="6">
    <source>
        <dbReference type="Proteomes" id="UP001158576"/>
    </source>
</evidence>
<organism evidence="5 6">
    <name type="scientific">Oikopleura dioica</name>
    <name type="common">Tunicate</name>
    <dbReference type="NCBI Taxonomy" id="34765"/>
    <lineage>
        <taxon>Eukaryota</taxon>
        <taxon>Metazoa</taxon>
        <taxon>Chordata</taxon>
        <taxon>Tunicata</taxon>
        <taxon>Appendicularia</taxon>
        <taxon>Copelata</taxon>
        <taxon>Oikopleuridae</taxon>
        <taxon>Oikopleura</taxon>
    </lineage>
</organism>
<dbReference type="InterPro" id="IPR000859">
    <property type="entry name" value="CUB_dom"/>
</dbReference>
<keyword evidence="1" id="KW-0677">Repeat</keyword>
<dbReference type="PROSITE" id="PS01180">
    <property type="entry name" value="CUB"/>
    <property type="match status" value="1"/>
</dbReference>
<evidence type="ECO:0000256" key="1">
    <source>
        <dbReference type="ARBA" id="ARBA00022737"/>
    </source>
</evidence>
<name>A0ABN7SLP0_OIKDI</name>
<reference evidence="5 6" key="1">
    <citation type="submission" date="2021-04" db="EMBL/GenBank/DDBJ databases">
        <authorList>
            <person name="Bliznina A."/>
        </authorList>
    </citation>
    <scope>NUCLEOTIDE SEQUENCE [LARGE SCALE GENOMIC DNA]</scope>
</reference>
<dbReference type="InterPro" id="IPR035914">
    <property type="entry name" value="Sperma_CUB_dom_sf"/>
</dbReference>